<evidence type="ECO:0000256" key="1">
    <source>
        <dbReference type="SAM" id="Phobius"/>
    </source>
</evidence>
<dbReference type="AlphaFoldDB" id="A0A235B5C3"/>
<reference evidence="2 3" key="1">
    <citation type="submission" date="2017-07" db="EMBL/GenBank/DDBJ databases">
        <title>The genome sequence of Paludifilum halophilum highlights mechanisms for microbial adaptation to high salt environemnts.</title>
        <authorList>
            <person name="Belbahri L."/>
        </authorList>
    </citation>
    <scope>NUCLEOTIDE SEQUENCE [LARGE SCALE GENOMIC DNA]</scope>
    <source>
        <strain evidence="2 3">DSM 102817</strain>
    </source>
</reference>
<dbReference type="RefSeq" id="WP_094264745.1">
    <property type="nucleotide sequence ID" value="NZ_NOWF01000006.1"/>
</dbReference>
<dbReference type="Proteomes" id="UP000215459">
    <property type="component" value="Unassembled WGS sequence"/>
</dbReference>
<comment type="caution">
    <text evidence="2">The sequence shown here is derived from an EMBL/GenBank/DDBJ whole genome shotgun (WGS) entry which is preliminary data.</text>
</comment>
<sequence length="61" mass="6533">MNVKAAAFASRLTGVVGILASFLLWKMYGPGGLIIGLIGSSFWFGLGWYVVKKPGTRNVSK</sequence>
<keyword evidence="1" id="KW-0472">Membrane</keyword>
<accession>A0A235B5C3</accession>
<evidence type="ECO:0000313" key="3">
    <source>
        <dbReference type="Proteomes" id="UP000215459"/>
    </source>
</evidence>
<name>A0A235B5C3_9BACL</name>
<protein>
    <submittedName>
        <fullName evidence="2">Uncharacterized protein</fullName>
    </submittedName>
</protein>
<keyword evidence="1" id="KW-0812">Transmembrane</keyword>
<proteinExistence type="predicted"/>
<keyword evidence="3" id="KW-1185">Reference proteome</keyword>
<organism evidence="2 3">
    <name type="scientific">Paludifilum halophilum</name>
    <dbReference type="NCBI Taxonomy" id="1642702"/>
    <lineage>
        <taxon>Bacteria</taxon>
        <taxon>Bacillati</taxon>
        <taxon>Bacillota</taxon>
        <taxon>Bacilli</taxon>
        <taxon>Bacillales</taxon>
        <taxon>Thermoactinomycetaceae</taxon>
        <taxon>Paludifilum</taxon>
    </lineage>
</organism>
<evidence type="ECO:0000313" key="2">
    <source>
        <dbReference type="EMBL" id="OYD07510.1"/>
    </source>
</evidence>
<dbReference type="EMBL" id="NOWF01000006">
    <property type="protein sequence ID" value="OYD07510.1"/>
    <property type="molecule type" value="Genomic_DNA"/>
</dbReference>
<keyword evidence="1" id="KW-1133">Transmembrane helix</keyword>
<feature type="transmembrane region" description="Helical" evidence="1">
    <location>
        <begin position="31"/>
        <end position="51"/>
    </location>
</feature>
<feature type="transmembrane region" description="Helical" evidence="1">
    <location>
        <begin position="7"/>
        <end position="25"/>
    </location>
</feature>
<gene>
    <name evidence="2" type="ORF">CHM34_11490</name>
</gene>